<feature type="transmembrane region" description="Helical" evidence="7">
    <location>
        <begin position="236"/>
        <end position="255"/>
    </location>
</feature>
<feature type="transmembrane region" description="Helical" evidence="7">
    <location>
        <begin position="21"/>
        <end position="46"/>
    </location>
</feature>
<accession>A0ABN1LT72</accession>
<reference evidence="8 9" key="1">
    <citation type="journal article" date="2019" name="Int. J. Syst. Evol. Microbiol.">
        <title>The Global Catalogue of Microorganisms (GCM) 10K type strain sequencing project: providing services to taxonomists for standard genome sequencing and annotation.</title>
        <authorList>
            <consortium name="The Broad Institute Genomics Platform"/>
            <consortium name="The Broad Institute Genome Sequencing Center for Infectious Disease"/>
            <person name="Wu L."/>
            <person name="Ma J."/>
        </authorList>
    </citation>
    <scope>NUCLEOTIDE SEQUENCE [LARGE SCALE GENOMIC DNA]</scope>
    <source>
        <strain evidence="8 9">JCM 15896</strain>
    </source>
</reference>
<keyword evidence="3" id="KW-1003">Cell membrane</keyword>
<comment type="caution">
    <text evidence="8">The sequence shown here is derived from an EMBL/GenBank/DDBJ whole genome shotgun (WGS) entry which is preliminary data.</text>
</comment>
<organism evidence="8 9">
    <name type="scientific">Aliiglaciecola litoralis</name>
    <dbReference type="NCBI Taxonomy" id="582857"/>
    <lineage>
        <taxon>Bacteria</taxon>
        <taxon>Pseudomonadati</taxon>
        <taxon>Pseudomonadota</taxon>
        <taxon>Gammaproteobacteria</taxon>
        <taxon>Alteromonadales</taxon>
        <taxon>Alteromonadaceae</taxon>
        <taxon>Aliiglaciecola</taxon>
    </lineage>
</organism>
<dbReference type="PANTHER" id="PTHR30106:SF2">
    <property type="entry name" value="UPF0324 INNER MEMBRANE PROTEIN YEIH"/>
    <property type="match status" value="1"/>
</dbReference>
<evidence type="ECO:0000256" key="2">
    <source>
        <dbReference type="ARBA" id="ARBA00007977"/>
    </source>
</evidence>
<evidence type="ECO:0000256" key="5">
    <source>
        <dbReference type="ARBA" id="ARBA00022989"/>
    </source>
</evidence>
<evidence type="ECO:0000256" key="1">
    <source>
        <dbReference type="ARBA" id="ARBA00004651"/>
    </source>
</evidence>
<evidence type="ECO:0000313" key="8">
    <source>
        <dbReference type="EMBL" id="GAA0859942.1"/>
    </source>
</evidence>
<comment type="subcellular location">
    <subcellularLocation>
        <location evidence="1">Cell membrane</location>
        <topology evidence="1">Multi-pass membrane protein</topology>
    </subcellularLocation>
</comment>
<dbReference type="EMBL" id="BAAAFD010000016">
    <property type="protein sequence ID" value="GAA0859942.1"/>
    <property type="molecule type" value="Genomic_DNA"/>
</dbReference>
<evidence type="ECO:0000313" key="9">
    <source>
        <dbReference type="Proteomes" id="UP001500359"/>
    </source>
</evidence>
<comment type="similarity">
    <text evidence="2">Belongs to the UPF0324 family.</text>
</comment>
<feature type="transmembrane region" description="Helical" evidence="7">
    <location>
        <begin position="172"/>
        <end position="191"/>
    </location>
</feature>
<evidence type="ECO:0000256" key="3">
    <source>
        <dbReference type="ARBA" id="ARBA00022475"/>
    </source>
</evidence>
<feature type="transmembrane region" description="Helical" evidence="7">
    <location>
        <begin position="105"/>
        <end position="127"/>
    </location>
</feature>
<feature type="transmembrane region" description="Helical" evidence="7">
    <location>
        <begin position="139"/>
        <end position="160"/>
    </location>
</feature>
<dbReference type="Proteomes" id="UP001500359">
    <property type="component" value="Unassembled WGS sequence"/>
</dbReference>
<proteinExistence type="inferred from homology"/>
<evidence type="ECO:0000256" key="4">
    <source>
        <dbReference type="ARBA" id="ARBA00022692"/>
    </source>
</evidence>
<feature type="transmembrane region" description="Helical" evidence="7">
    <location>
        <begin position="81"/>
        <end position="99"/>
    </location>
</feature>
<sequence length="348" mass="36771">MLVDSEHSKDLNKNKLLTSEAILNQFMRVLPGIGVSTLVGLAALFLSQHYDAPAMLFALLLGIALSFLYEDTHCKAGIEFTACHFLRIGVALLGLRIAFGDLAALGWTTALLLVVAIISTIGVGIVLAKTLGLQKRFGVLTGGAVGICGASAAMAIAAVMPESNHKDRDTSLTIIGVTSLSTVAMVLYPIIASALNLDETNTSIFLGGTIHDVAQVVGAGYSVSEQTGDLATLTKLVRVAFLMPVVLCTLLILRLNVDQVADSKPLIMPKFLIIFVILMTINSVIEIPAAITNAGAEISRYALVISITAIGMKSNLKSLLEVGIRPIILMVSESLWIAGLILLAVCYL</sequence>
<name>A0ABN1LT72_9ALTE</name>
<protein>
    <submittedName>
        <fullName evidence="8">Sulfate exporter family transporter</fullName>
    </submittedName>
</protein>
<evidence type="ECO:0000256" key="6">
    <source>
        <dbReference type="ARBA" id="ARBA00023136"/>
    </source>
</evidence>
<dbReference type="Pfam" id="PF03601">
    <property type="entry name" value="Cons_hypoth698"/>
    <property type="match status" value="1"/>
</dbReference>
<feature type="transmembrane region" description="Helical" evidence="7">
    <location>
        <begin position="328"/>
        <end position="347"/>
    </location>
</feature>
<keyword evidence="5 7" id="KW-1133">Transmembrane helix</keyword>
<keyword evidence="4 7" id="KW-0812">Transmembrane</keyword>
<gene>
    <name evidence="8" type="ORF">GCM10009114_35330</name>
</gene>
<keyword evidence="9" id="KW-1185">Reference proteome</keyword>
<dbReference type="InterPro" id="IPR018383">
    <property type="entry name" value="UPF0324_pro"/>
</dbReference>
<feature type="transmembrane region" description="Helical" evidence="7">
    <location>
        <begin position="267"/>
        <end position="292"/>
    </location>
</feature>
<feature type="transmembrane region" description="Helical" evidence="7">
    <location>
        <begin position="52"/>
        <end position="69"/>
    </location>
</feature>
<dbReference type="PANTHER" id="PTHR30106">
    <property type="entry name" value="INNER MEMBRANE PROTEIN YEIH-RELATED"/>
    <property type="match status" value="1"/>
</dbReference>
<evidence type="ECO:0000256" key="7">
    <source>
        <dbReference type="SAM" id="Phobius"/>
    </source>
</evidence>
<feature type="transmembrane region" description="Helical" evidence="7">
    <location>
        <begin position="203"/>
        <end position="224"/>
    </location>
</feature>
<keyword evidence="6 7" id="KW-0472">Membrane</keyword>